<feature type="binding site" evidence="7">
    <location>
        <position position="123"/>
    </location>
    <ligand>
        <name>Mg(2+)</name>
        <dbReference type="ChEBI" id="CHEBI:18420"/>
        <label>1</label>
        <note>catalytic</note>
    </ligand>
</feature>
<dbReference type="CDD" id="cd01638">
    <property type="entry name" value="CysQ"/>
    <property type="match status" value="1"/>
</dbReference>
<feature type="binding site" evidence="6">
    <location>
        <begin position="122"/>
        <end position="125"/>
    </location>
    <ligand>
        <name>substrate</name>
    </ligand>
</feature>
<evidence type="ECO:0000256" key="4">
    <source>
        <dbReference type="ARBA" id="ARBA00022801"/>
    </source>
</evidence>
<keyword evidence="2 6" id="KW-1003">Cell membrane</keyword>
<feature type="binding site" evidence="6">
    <location>
        <position position="122"/>
    </location>
    <ligand>
        <name>Mg(2+)</name>
        <dbReference type="ChEBI" id="CHEBI:18420"/>
        <label>1</label>
    </ligand>
</feature>
<proteinExistence type="inferred from homology"/>
<dbReference type="HAMAP" id="MF_02095">
    <property type="entry name" value="CysQ"/>
    <property type="match status" value="1"/>
</dbReference>
<reference evidence="8 9" key="1">
    <citation type="submission" date="2020-05" db="EMBL/GenBank/DDBJ databases">
        <title>Draft genome sequence of Desulfovibrio psychrotolerans JS1T.</title>
        <authorList>
            <person name="Ueno A."/>
            <person name="Tamazawa S."/>
            <person name="Tamamura S."/>
            <person name="Murakami T."/>
            <person name="Kiyama T."/>
            <person name="Inomata H."/>
            <person name="Amano Y."/>
            <person name="Miyakawa K."/>
            <person name="Tamaki H."/>
            <person name="Naganuma T."/>
            <person name="Kaneko K."/>
        </authorList>
    </citation>
    <scope>NUCLEOTIDE SEQUENCE [LARGE SCALE GENOMIC DNA]</scope>
    <source>
        <strain evidence="8 9">JS1</strain>
    </source>
</reference>
<evidence type="ECO:0000256" key="5">
    <source>
        <dbReference type="ARBA" id="ARBA00023136"/>
    </source>
</evidence>
<dbReference type="PRINTS" id="PR00377">
    <property type="entry name" value="IMPHPHTASES"/>
</dbReference>
<feature type="binding site" evidence="7">
    <location>
        <position position="248"/>
    </location>
    <ligand>
        <name>Mg(2+)</name>
        <dbReference type="ChEBI" id="CHEBI:18420"/>
        <label>1</label>
        <note>catalytic</note>
    </ligand>
</feature>
<keyword evidence="9" id="KW-1185">Reference proteome</keyword>
<dbReference type="AlphaFoldDB" id="A0A7J0BZI9"/>
<dbReference type="GO" id="GO:0000103">
    <property type="term" value="P:sulfate assimilation"/>
    <property type="evidence" value="ECO:0007669"/>
    <property type="project" value="TreeGrafter"/>
</dbReference>
<evidence type="ECO:0000256" key="3">
    <source>
        <dbReference type="ARBA" id="ARBA00022519"/>
    </source>
</evidence>
<accession>A0A7J0BZI9</accession>
<dbReference type="EC" id="3.1.3.7" evidence="6"/>
<keyword evidence="4 6" id="KW-0378">Hydrolase</keyword>
<name>A0A7J0BZI9_9BACT</name>
<dbReference type="GO" id="GO:0000287">
    <property type="term" value="F:magnesium ion binding"/>
    <property type="evidence" value="ECO:0007669"/>
    <property type="project" value="UniProtKB-UniRule"/>
</dbReference>
<keyword evidence="6 7" id="KW-0479">Metal-binding</keyword>
<gene>
    <name evidence="8" type="primary">cysQ-2</name>
    <name evidence="6" type="synonym">cysQ</name>
    <name evidence="8" type="ORF">DSM19430T_33090</name>
</gene>
<feature type="binding site" evidence="6">
    <location>
        <position position="100"/>
    </location>
    <ligand>
        <name>Mg(2+)</name>
        <dbReference type="ChEBI" id="CHEBI:18420"/>
        <label>1</label>
    </ligand>
</feature>
<feature type="binding site" evidence="6">
    <location>
        <position position="248"/>
    </location>
    <ligand>
        <name>substrate</name>
    </ligand>
</feature>
<comment type="cofactor">
    <cofactor evidence="6 7">
        <name>Mg(2+)</name>
        <dbReference type="ChEBI" id="CHEBI:18420"/>
    </cofactor>
</comment>
<evidence type="ECO:0000256" key="6">
    <source>
        <dbReference type="HAMAP-Rule" id="MF_02095"/>
    </source>
</evidence>
<dbReference type="PANTHER" id="PTHR43028:SF5">
    <property type="entry name" value="3'(2'),5'-BISPHOSPHATE NUCLEOTIDASE 1"/>
    <property type="match status" value="1"/>
</dbReference>
<evidence type="ECO:0000313" key="8">
    <source>
        <dbReference type="EMBL" id="GFM38625.1"/>
    </source>
</evidence>
<dbReference type="GO" id="GO:0008441">
    <property type="term" value="F:3'(2'),5'-bisphosphate nucleotidase activity"/>
    <property type="evidence" value="ECO:0007669"/>
    <property type="project" value="UniProtKB-UniRule"/>
</dbReference>
<dbReference type="PANTHER" id="PTHR43028">
    <property type="entry name" value="3'(2'),5'-BISPHOSPHATE NUCLEOTIDASE 1"/>
    <property type="match status" value="1"/>
</dbReference>
<dbReference type="EMBL" id="BLVP01000043">
    <property type="protein sequence ID" value="GFM38625.1"/>
    <property type="molecule type" value="Genomic_DNA"/>
</dbReference>
<feature type="binding site" evidence="6">
    <location>
        <position position="120"/>
    </location>
    <ligand>
        <name>Mg(2+)</name>
        <dbReference type="ChEBI" id="CHEBI:18420"/>
        <label>1</label>
    </ligand>
</feature>
<dbReference type="Gene3D" id="3.40.190.80">
    <property type="match status" value="1"/>
</dbReference>
<dbReference type="RefSeq" id="WP_243451427.1">
    <property type="nucleotide sequence ID" value="NZ_BLVP01000043.1"/>
</dbReference>
<dbReference type="Pfam" id="PF00459">
    <property type="entry name" value="Inositol_P"/>
    <property type="match status" value="1"/>
</dbReference>
<dbReference type="PROSITE" id="PS00630">
    <property type="entry name" value="IMP_2"/>
    <property type="match status" value="1"/>
</dbReference>
<dbReference type="NCBIfam" id="TIGR01331">
    <property type="entry name" value="bisphos_cysQ"/>
    <property type="match status" value="1"/>
</dbReference>
<sequence>MARGRTRSRLPAQEKNRAASVFRLPDSMQATLPSMLAEVFPQLLALAVSAGDTILQWYGTPMPVQMKEDETPVTPADEAAHALLAEGLARLLPGIPVISEEGGLPPAQERAAWSRYLLVDPLDGTKGFLRQNGQFTVNVAYMDNHVPVAGIVHVPLQGCTYCGVADGGGAFRYEGGRAEPQRIHTNRSVPATGPVVLQSNVDKTPRLDAYLHGTPHTRLRAGSAYKFCLLAEGAAQLFPCLHPTWEWDTAAGHVLVAAAGGTVTGMRGAPLVYGKPTLLNDWFLAKA</sequence>
<evidence type="ECO:0000256" key="7">
    <source>
        <dbReference type="PIRSR" id="PIRSR600760-2"/>
    </source>
</evidence>
<feature type="binding site" evidence="6">
    <location>
        <position position="123"/>
    </location>
    <ligand>
        <name>Mg(2+)</name>
        <dbReference type="ChEBI" id="CHEBI:18420"/>
        <label>2</label>
    </ligand>
</feature>
<dbReference type="GO" id="GO:0050427">
    <property type="term" value="P:3'-phosphoadenosine 5'-phosphosulfate metabolic process"/>
    <property type="evidence" value="ECO:0007669"/>
    <property type="project" value="TreeGrafter"/>
</dbReference>
<evidence type="ECO:0000256" key="2">
    <source>
        <dbReference type="ARBA" id="ARBA00022475"/>
    </source>
</evidence>
<evidence type="ECO:0000256" key="1">
    <source>
        <dbReference type="ARBA" id="ARBA00005289"/>
    </source>
</evidence>
<dbReference type="InterPro" id="IPR006240">
    <property type="entry name" value="CysQ"/>
</dbReference>
<dbReference type="InterPro" id="IPR020550">
    <property type="entry name" value="Inositol_monophosphatase_CS"/>
</dbReference>
<keyword evidence="6 7" id="KW-0460">Magnesium</keyword>
<dbReference type="InterPro" id="IPR000760">
    <property type="entry name" value="Inositol_monophosphatase-like"/>
</dbReference>
<feature type="binding site" evidence="6">
    <location>
        <position position="100"/>
    </location>
    <ligand>
        <name>substrate</name>
    </ligand>
</feature>
<comment type="similarity">
    <text evidence="1 6">Belongs to the inositol monophosphatase superfamily. CysQ family.</text>
</comment>
<comment type="catalytic activity">
    <reaction evidence="6">
        <text>adenosine 3',5'-bisphosphate + H2O = AMP + phosphate</text>
        <dbReference type="Rhea" id="RHEA:10040"/>
        <dbReference type="ChEBI" id="CHEBI:15377"/>
        <dbReference type="ChEBI" id="CHEBI:43474"/>
        <dbReference type="ChEBI" id="CHEBI:58343"/>
        <dbReference type="ChEBI" id="CHEBI:456215"/>
        <dbReference type="EC" id="3.1.3.7"/>
    </reaction>
</comment>
<keyword evidence="5 6" id="KW-0472">Membrane</keyword>
<dbReference type="InterPro" id="IPR050725">
    <property type="entry name" value="CysQ/Inositol_MonoPase"/>
</dbReference>
<feature type="binding site" evidence="6">
    <location>
        <position position="248"/>
    </location>
    <ligand>
        <name>Mg(2+)</name>
        <dbReference type="ChEBI" id="CHEBI:18420"/>
        <label>2</label>
    </ligand>
</feature>
<protein>
    <recommendedName>
        <fullName evidence="6">3'(2'),5'-bisphosphate nucleotidase CysQ</fullName>
        <ecNumber evidence="6">3.1.3.7</ecNumber>
    </recommendedName>
    <alternativeName>
        <fullName evidence="6">3'(2'),5-bisphosphonucleoside 3'(2')-phosphohydrolase</fullName>
    </alternativeName>
    <alternativeName>
        <fullName evidence="6">3'-phosphoadenosine 5'-phosphate phosphatase</fullName>
        <shortName evidence="6">PAP phosphatase</shortName>
    </alternativeName>
</protein>
<organism evidence="8 9">
    <name type="scientific">Desulfovibrio psychrotolerans</name>
    <dbReference type="NCBI Taxonomy" id="415242"/>
    <lineage>
        <taxon>Bacteria</taxon>
        <taxon>Pseudomonadati</taxon>
        <taxon>Thermodesulfobacteriota</taxon>
        <taxon>Desulfovibrionia</taxon>
        <taxon>Desulfovibrionales</taxon>
        <taxon>Desulfovibrionaceae</taxon>
        <taxon>Desulfovibrio</taxon>
    </lineage>
</organism>
<comment type="caution">
    <text evidence="8">The sequence shown here is derived from an EMBL/GenBank/DDBJ whole genome shotgun (WGS) entry which is preliminary data.</text>
</comment>
<dbReference type="GO" id="GO:0046854">
    <property type="term" value="P:phosphatidylinositol phosphate biosynthetic process"/>
    <property type="evidence" value="ECO:0007669"/>
    <property type="project" value="InterPro"/>
</dbReference>
<feature type="binding site" evidence="7">
    <location>
        <position position="120"/>
    </location>
    <ligand>
        <name>Mg(2+)</name>
        <dbReference type="ChEBI" id="CHEBI:18420"/>
        <label>1</label>
        <note>catalytic</note>
    </ligand>
</feature>
<feature type="binding site" evidence="7">
    <location>
        <position position="122"/>
    </location>
    <ligand>
        <name>Mg(2+)</name>
        <dbReference type="ChEBI" id="CHEBI:18420"/>
        <label>1</label>
        <note>catalytic</note>
    </ligand>
</feature>
<dbReference type="GO" id="GO:0005886">
    <property type="term" value="C:plasma membrane"/>
    <property type="evidence" value="ECO:0007669"/>
    <property type="project" value="UniProtKB-SubCell"/>
</dbReference>
<evidence type="ECO:0000313" key="9">
    <source>
        <dbReference type="Proteomes" id="UP000503820"/>
    </source>
</evidence>
<comment type="function">
    <text evidence="6">Converts adenosine-3',5'-bisphosphate (PAP) to AMP.</text>
</comment>
<comment type="subcellular location">
    <subcellularLocation>
        <location evidence="6">Cell membrane</location>
        <topology evidence="6">Peripheral membrane protein</topology>
        <orientation evidence="6">Cytoplasmic side</orientation>
    </subcellularLocation>
</comment>
<dbReference type="Gene3D" id="3.30.540.10">
    <property type="entry name" value="Fructose-1,6-Bisphosphatase, subunit A, domain 1"/>
    <property type="match status" value="1"/>
</dbReference>
<feature type="binding site" evidence="6">
    <location>
        <position position="120"/>
    </location>
    <ligand>
        <name>Mg(2+)</name>
        <dbReference type="ChEBI" id="CHEBI:18420"/>
        <label>2</label>
    </ligand>
</feature>
<keyword evidence="3" id="KW-0997">Cell inner membrane</keyword>
<feature type="binding site" evidence="7">
    <location>
        <position position="100"/>
    </location>
    <ligand>
        <name>Mg(2+)</name>
        <dbReference type="ChEBI" id="CHEBI:18420"/>
        <label>1</label>
        <note>catalytic</note>
    </ligand>
</feature>
<dbReference type="Proteomes" id="UP000503820">
    <property type="component" value="Unassembled WGS sequence"/>
</dbReference>
<dbReference type="SUPFAM" id="SSF56655">
    <property type="entry name" value="Carbohydrate phosphatase"/>
    <property type="match status" value="1"/>
</dbReference>